<protein>
    <submittedName>
        <fullName evidence="2">Uncharacterized protein</fullName>
    </submittedName>
</protein>
<dbReference type="AlphaFoldDB" id="A0A835IQV8"/>
<comment type="caution">
    <text evidence="2">The sequence shown here is derived from an EMBL/GenBank/DDBJ whole genome shotgun (WGS) entry which is preliminary data.</text>
</comment>
<dbReference type="EMBL" id="JADFTS010000002">
    <property type="protein sequence ID" value="KAF9620657.1"/>
    <property type="molecule type" value="Genomic_DNA"/>
</dbReference>
<dbReference type="OrthoDB" id="1938112at2759"/>
<feature type="compositionally biased region" description="Polar residues" evidence="1">
    <location>
        <begin position="50"/>
        <end position="71"/>
    </location>
</feature>
<organism evidence="2 3">
    <name type="scientific">Coptis chinensis</name>
    <dbReference type="NCBI Taxonomy" id="261450"/>
    <lineage>
        <taxon>Eukaryota</taxon>
        <taxon>Viridiplantae</taxon>
        <taxon>Streptophyta</taxon>
        <taxon>Embryophyta</taxon>
        <taxon>Tracheophyta</taxon>
        <taxon>Spermatophyta</taxon>
        <taxon>Magnoliopsida</taxon>
        <taxon>Ranunculales</taxon>
        <taxon>Ranunculaceae</taxon>
        <taxon>Coptidoideae</taxon>
        <taxon>Coptis</taxon>
    </lineage>
</organism>
<feature type="region of interest" description="Disordered" evidence="1">
    <location>
        <begin position="47"/>
        <end position="87"/>
    </location>
</feature>
<proteinExistence type="predicted"/>
<keyword evidence="3" id="KW-1185">Reference proteome</keyword>
<gene>
    <name evidence="2" type="ORF">IFM89_013683</name>
</gene>
<sequence length="87" mass="9722">MTGFMNESITAVSMLEGPTAMQELVSESSISSDDMKFKTIRNHYQHSEDQSMTYSQSMSMEGPWTGSSTSAPDLYPVNPDSQFLNRE</sequence>
<evidence type="ECO:0000256" key="1">
    <source>
        <dbReference type="SAM" id="MobiDB-lite"/>
    </source>
</evidence>
<reference evidence="2 3" key="1">
    <citation type="submission" date="2020-10" db="EMBL/GenBank/DDBJ databases">
        <title>The Coptis chinensis genome and diversification of protoberbering-type alkaloids.</title>
        <authorList>
            <person name="Wang B."/>
            <person name="Shu S."/>
            <person name="Song C."/>
            <person name="Liu Y."/>
        </authorList>
    </citation>
    <scope>NUCLEOTIDE SEQUENCE [LARGE SCALE GENOMIC DNA]</scope>
    <source>
        <strain evidence="2">HL-2020</strain>
        <tissue evidence="2">Leaf</tissue>
    </source>
</reference>
<evidence type="ECO:0000313" key="2">
    <source>
        <dbReference type="EMBL" id="KAF9620657.1"/>
    </source>
</evidence>
<dbReference type="Proteomes" id="UP000631114">
    <property type="component" value="Unassembled WGS sequence"/>
</dbReference>
<evidence type="ECO:0000313" key="3">
    <source>
        <dbReference type="Proteomes" id="UP000631114"/>
    </source>
</evidence>
<accession>A0A835IQV8</accession>
<name>A0A835IQV8_9MAGN</name>